<dbReference type="PANTHER" id="PTHR11014">
    <property type="entry name" value="PEPTIDASE M20 FAMILY MEMBER"/>
    <property type="match status" value="1"/>
</dbReference>
<evidence type="ECO:0000259" key="1">
    <source>
        <dbReference type="Pfam" id="PF07687"/>
    </source>
</evidence>
<reference evidence="2 3" key="1">
    <citation type="submission" date="2024-06" db="EMBL/GenBank/DDBJ databases">
        <title>Genomic Encyclopedia of Type Strains, Phase IV (KMG-IV): sequencing the most valuable type-strain genomes for metagenomic binning, comparative biology and taxonomic classification.</title>
        <authorList>
            <person name="Goeker M."/>
        </authorList>
    </citation>
    <scope>NUCLEOTIDE SEQUENCE [LARGE SCALE GENOMIC DNA]</scope>
    <source>
        <strain evidence="2 3">DSM 29492</strain>
    </source>
</reference>
<dbReference type="Gene3D" id="3.30.70.360">
    <property type="match status" value="1"/>
</dbReference>
<dbReference type="InterPro" id="IPR017439">
    <property type="entry name" value="Amidohydrolase"/>
</dbReference>
<dbReference type="PANTHER" id="PTHR11014:SF63">
    <property type="entry name" value="METALLOPEPTIDASE, PUTATIVE (AFU_ORTHOLOGUE AFUA_6G09600)-RELATED"/>
    <property type="match status" value="1"/>
</dbReference>
<dbReference type="RefSeq" id="WP_147599545.1">
    <property type="nucleotide sequence ID" value="NZ_JANJZT010000026.1"/>
</dbReference>
<dbReference type="Pfam" id="PF07687">
    <property type="entry name" value="M20_dimer"/>
    <property type="match status" value="1"/>
</dbReference>
<feature type="domain" description="Peptidase M20 dimerisation" evidence="1">
    <location>
        <begin position="179"/>
        <end position="277"/>
    </location>
</feature>
<dbReference type="PIRSF" id="PIRSF005962">
    <property type="entry name" value="Pept_M20D_amidohydro"/>
    <property type="match status" value="1"/>
</dbReference>
<dbReference type="EMBL" id="JBEPMJ010000025">
    <property type="protein sequence ID" value="MET3751644.1"/>
    <property type="molecule type" value="Genomic_DNA"/>
</dbReference>
<protein>
    <submittedName>
        <fullName evidence="2">Amidohydrolase</fullName>
        <ecNumber evidence="2">3.5.1.-</ecNumber>
    </submittedName>
</protein>
<dbReference type="NCBIfam" id="TIGR01891">
    <property type="entry name" value="amidohydrolases"/>
    <property type="match status" value="1"/>
</dbReference>
<dbReference type="SUPFAM" id="SSF55031">
    <property type="entry name" value="Bacterial exopeptidase dimerisation domain"/>
    <property type="match status" value="1"/>
</dbReference>
<name>A0ABV2M5A1_9FIRM</name>
<keyword evidence="3" id="KW-1185">Reference proteome</keyword>
<accession>A0ABV2M5A1</accession>
<dbReference type="Proteomes" id="UP001549106">
    <property type="component" value="Unassembled WGS sequence"/>
</dbReference>
<dbReference type="InterPro" id="IPR002933">
    <property type="entry name" value="Peptidase_M20"/>
</dbReference>
<sequence length="386" mass="43059">MKEAENYKEELLRHRHYFHMHPELGLEEKETSAYIKSYLEKLGYEITPVFPTGMIAELPELKKRKKTVVVRAEMDGLPMEEKTGLPYASVNPGRMHACGHDGILAVALTLCGILSEEKEEFPVNVRFLFEPAEEIGEGAKRMIKAGALDGPADAFLMFHFAVDMPFGMAVHEGQASAMIAGIGIEVKGKSSHWSEAHKGIDSIYAGARVIQEVHDLNESYQGHAPCLVGIGTAHGGEYGNIIADSMTLTGNIRACREEDFQALYCLLEERLKNTEKETGTKITLSLLKEPVLSFANDSEFTELAAGIGQEVFGERFILEGEDELFLAGDNAYRYFQRTRGVFLIFLAAVPGKEYPLHHPKMELDENIFPYSLETVYQMIKKMGKVC</sequence>
<dbReference type="InterPro" id="IPR011650">
    <property type="entry name" value="Peptidase_M20_dimer"/>
</dbReference>
<dbReference type="Pfam" id="PF01546">
    <property type="entry name" value="Peptidase_M20"/>
    <property type="match status" value="1"/>
</dbReference>
<evidence type="ECO:0000313" key="2">
    <source>
        <dbReference type="EMBL" id="MET3751644.1"/>
    </source>
</evidence>
<dbReference type="GO" id="GO:0016787">
    <property type="term" value="F:hydrolase activity"/>
    <property type="evidence" value="ECO:0007669"/>
    <property type="project" value="UniProtKB-KW"/>
</dbReference>
<dbReference type="InterPro" id="IPR036264">
    <property type="entry name" value="Bact_exopeptidase_dim_dom"/>
</dbReference>
<comment type="caution">
    <text evidence="2">The sequence shown here is derived from an EMBL/GenBank/DDBJ whole genome shotgun (WGS) entry which is preliminary data.</text>
</comment>
<dbReference type="Gene3D" id="3.40.630.10">
    <property type="entry name" value="Zn peptidases"/>
    <property type="match status" value="1"/>
</dbReference>
<dbReference type="SUPFAM" id="SSF53187">
    <property type="entry name" value="Zn-dependent exopeptidases"/>
    <property type="match status" value="1"/>
</dbReference>
<dbReference type="EC" id="3.5.1.-" evidence="2"/>
<evidence type="ECO:0000313" key="3">
    <source>
        <dbReference type="Proteomes" id="UP001549106"/>
    </source>
</evidence>
<proteinExistence type="predicted"/>
<organism evidence="2 3">
    <name type="scientific">Blautia caecimuris</name>
    <dbReference type="NCBI Taxonomy" id="1796615"/>
    <lineage>
        <taxon>Bacteria</taxon>
        <taxon>Bacillati</taxon>
        <taxon>Bacillota</taxon>
        <taxon>Clostridia</taxon>
        <taxon>Lachnospirales</taxon>
        <taxon>Lachnospiraceae</taxon>
        <taxon>Blautia</taxon>
    </lineage>
</organism>
<gene>
    <name evidence="2" type="ORF">ABID24_002903</name>
</gene>
<dbReference type="CDD" id="cd03886">
    <property type="entry name" value="M20_Acy1"/>
    <property type="match status" value="1"/>
</dbReference>
<keyword evidence="2" id="KW-0378">Hydrolase</keyword>